<dbReference type="AlphaFoldDB" id="A0A0N5A700"/>
<dbReference type="WBParaSite" id="PTRK_0001779100.1">
    <property type="protein sequence ID" value="PTRK_0001779100.1"/>
    <property type="gene ID" value="PTRK_0001779100"/>
</dbReference>
<proteinExistence type="predicted"/>
<name>A0A0N5A700_PARTI</name>
<reference evidence="2" key="1">
    <citation type="submission" date="2017-02" db="UniProtKB">
        <authorList>
            <consortium name="WormBaseParasite"/>
        </authorList>
    </citation>
    <scope>IDENTIFICATION</scope>
</reference>
<evidence type="ECO:0000313" key="2">
    <source>
        <dbReference type="WBParaSite" id="PTRK_0001779100.1"/>
    </source>
</evidence>
<keyword evidence="1" id="KW-1185">Reference proteome</keyword>
<evidence type="ECO:0000313" key="1">
    <source>
        <dbReference type="Proteomes" id="UP000038045"/>
    </source>
</evidence>
<dbReference type="Proteomes" id="UP000038045">
    <property type="component" value="Unplaced"/>
</dbReference>
<accession>A0A0N5A700</accession>
<protein>
    <submittedName>
        <fullName evidence="2">F-box domain-containing protein</fullName>
    </submittedName>
</protein>
<organism evidence="1 2">
    <name type="scientific">Parastrongyloides trichosuri</name>
    <name type="common">Possum-specific nematode worm</name>
    <dbReference type="NCBI Taxonomy" id="131310"/>
    <lineage>
        <taxon>Eukaryota</taxon>
        <taxon>Metazoa</taxon>
        <taxon>Ecdysozoa</taxon>
        <taxon>Nematoda</taxon>
        <taxon>Chromadorea</taxon>
        <taxon>Rhabditida</taxon>
        <taxon>Tylenchina</taxon>
        <taxon>Panagrolaimomorpha</taxon>
        <taxon>Strongyloidoidea</taxon>
        <taxon>Strongyloididae</taxon>
        <taxon>Parastrongyloides</taxon>
    </lineage>
</organism>
<sequence>MSFEELFSQHPISQSIISNINSINDIKNLTLSSPDIVNHLSNITIKKTFNMPSNTLIIRHEKCNNEDFTGQWEKIYIVYNNVKYKINNFYEQLTKHMDGFLEYIHTIRVELNDSYQTYIFPKLQYFFTSFGSFIDGLFDLLPNAIELNLYCRFNMHLILIKNLTSSKIKVISGIDLDYFSDNIQGEDFYLGDFFNGLSELNEIHIYFKQVGRYLYPPYINIIYDIIRYLSTKEGNKLVINADNDIYTMYFYEEILCKFSSFDINLSLDSYYSEERIFRSDLSNCDMQRNVMLHHVVEFKYNIKCRERAECLFISLLNLTNLKILRIEVNERFVLNELKIGIDFNEKLFENISNVEELYLTISNMKYIYNEDDTNQNFDDSMLYKNEFILKILKNLKDKLKILYLSGVPNLTKEMSEIIKVNCPRITDLYIEPFLSVDVDFLKEMKKLKFVYLKNVEKLIIPRNVQMVIFESEETPESRMIAKMNDNQSYEYFKEKFNRKFKISIRSCEEGYHKHNVFFDNIFHGNMYLKKVYLYKKK</sequence>